<evidence type="ECO:0000313" key="1">
    <source>
        <dbReference type="EMBL" id="KAJ8898170.1"/>
    </source>
</evidence>
<name>A0ABQ9INB9_9NEOP</name>
<evidence type="ECO:0000313" key="2">
    <source>
        <dbReference type="Proteomes" id="UP001159363"/>
    </source>
</evidence>
<keyword evidence="2" id="KW-1185">Reference proteome</keyword>
<sequence>MEIFKVICIHYYKQRTYYLEGMKGRAIWGEFYSEEIQNTKYPHDYLVEMFLHRKGKIILPVQDIFEEVRAFREEAAADSFQSWREWDLNISCVLNELRNL</sequence>
<protein>
    <submittedName>
        <fullName evidence="1">Uncharacterized protein</fullName>
    </submittedName>
</protein>
<reference evidence="1 2" key="1">
    <citation type="submission" date="2023-02" db="EMBL/GenBank/DDBJ databases">
        <title>LHISI_Scaffold_Assembly.</title>
        <authorList>
            <person name="Stuart O.P."/>
            <person name="Cleave R."/>
            <person name="Magrath M.J.L."/>
            <person name="Mikheyev A.S."/>
        </authorList>
    </citation>
    <scope>NUCLEOTIDE SEQUENCE [LARGE SCALE GENOMIC DNA]</scope>
    <source>
        <strain evidence="1">Daus_M_001</strain>
        <tissue evidence="1">Leg muscle</tissue>
    </source>
</reference>
<dbReference type="EMBL" id="JARBHB010000001">
    <property type="protein sequence ID" value="KAJ8898170.1"/>
    <property type="molecule type" value="Genomic_DNA"/>
</dbReference>
<proteinExistence type="predicted"/>
<dbReference type="Proteomes" id="UP001159363">
    <property type="component" value="Chromosome 1"/>
</dbReference>
<organism evidence="1 2">
    <name type="scientific">Dryococelus australis</name>
    <dbReference type="NCBI Taxonomy" id="614101"/>
    <lineage>
        <taxon>Eukaryota</taxon>
        <taxon>Metazoa</taxon>
        <taxon>Ecdysozoa</taxon>
        <taxon>Arthropoda</taxon>
        <taxon>Hexapoda</taxon>
        <taxon>Insecta</taxon>
        <taxon>Pterygota</taxon>
        <taxon>Neoptera</taxon>
        <taxon>Polyneoptera</taxon>
        <taxon>Phasmatodea</taxon>
        <taxon>Verophasmatodea</taxon>
        <taxon>Anareolatae</taxon>
        <taxon>Phasmatidae</taxon>
        <taxon>Eurycanthinae</taxon>
        <taxon>Dryococelus</taxon>
    </lineage>
</organism>
<accession>A0ABQ9INB9</accession>
<gene>
    <name evidence="1" type="ORF">PR048_003530</name>
</gene>
<comment type="caution">
    <text evidence="1">The sequence shown here is derived from an EMBL/GenBank/DDBJ whole genome shotgun (WGS) entry which is preliminary data.</text>
</comment>